<dbReference type="GO" id="GO:0008270">
    <property type="term" value="F:zinc ion binding"/>
    <property type="evidence" value="ECO:0007669"/>
    <property type="project" value="InterPro"/>
</dbReference>
<dbReference type="Pfam" id="PF11951">
    <property type="entry name" value="Fungal_trans_2"/>
    <property type="match status" value="1"/>
</dbReference>
<dbReference type="SMART" id="SM00066">
    <property type="entry name" value="GAL4"/>
    <property type="match status" value="1"/>
</dbReference>
<evidence type="ECO:0000256" key="2">
    <source>
        <dbReference type="ARBA" id="ARBA00023242"/>
    </source>
</evidence>
<dbReference type="InterPro" id="IPR021858">
    <property type="entry name" value="Fun_TF"/>
</dbReference>
<dbReference type="GO" id="GO:0000981">
    <property type="term" value="F:DNA-binding transcription factor activity, RNA polymerase II-specific"/>
    <property type="evidence" value="ECO:0007669"/>
    <property type="project" value="InterPro"/>
</dbReference>
<dbReference type="Pfam" id="PF00172">
    <property type="entry name" value="Zn_clus"/>
    <property type="match status" value="1"/>
</dbReference>
<keyword evidence="6" id="KW-1185">Reference proteome</keyword>
<accession>A0A9P7KT92</accession>
<feature type="domain" description="Zn(2)-C6 fungal-type" evidence="4">
    <location>
        <begin position="33"/>
        <end position="63"/>
    </location>
</feature>
<feature type="compositionally biased region" description="Polar residues" evidence="3">
    <location>
        <begin position="122"/>
        <end position="137"/>
    </location>
</feature>
<proteinExistence type="predicted"/>
<comment type="caution">
    <text evidence="5">The sequence shown here is derived from an EMBL/GenBank/DDBJ whole genome shotgun (WGS) entry which is preliminary data.</text>
</comment>
<dbReference type="CDD" id="cd12148">
    <property type="entry name" value="fungal_TF_MHR"/>
    <property type="match status" value="1"/>
</dbReference>
<feature type="region of interest" description="Disordered" evidence="3">
    <location>
        <begin position="73"/>
        <end position="139"/>
    </location>
</feature>
<evidence type="ECO:0000256" key="3">
    <source>
        <dbReference type="SAM" id="MobiDB-lite"/>
    </source>
</evidence>
<feature type="compositionally biased region" description="Polar residues" evidence="3">
    <location>
        <begin position="83"/>
        <end position="105"/>
    </location>
</feature>
<dbReference type="GO" id="GO:0000976">
    <property type="term" value="F:transcription cis-regulatory region binding"/>
    <property type="evidence" value="ECO:0007669"/>
    <property type="project" value="TreeGrafter"/>
</dbReference>
<dbReference type="EMBL" id="JAGPUO010000008">
    <property type="protein sequence ID" value="KAG5661004.1"/>
    <property type="molecule type" value="Genomic_DNA"/>
</dbReference>
<dbReference type="AlphaFoldDB" id="A0A9P7KT92"/>
<evidence type="ECO:0000313" key="6">
    <source>
        <dbReference type="Proteomes" id="UP000782241"/>
    </source>
</evidence>
<evidence type="ECO:0000259" key="4">
    <source>
        <dbReference type="PROSITE" id="PS50048"/>
    </source>
</evidence>
<reference evidence="5" key="1">
    <citation type="submission" date="2021-04" db="EMBL/GenBank/DDBJ databases">
        <title>Draft genome of Fusarium avenaceum strain F156N33, isolated from an atmospheric sample in Virginia.</title>
        <authorList>
            <person name="Yang S."/>
            <person name="Vinatzer B.A."/>
            <person name="Coleman J."/>
        </authorList>
    </citation>
    <scope>NUCLEOTIDE SEQUENCE</scope>
    <source>
        <strain evidence="5">F156N33</strain>
    </source>
</reference>
<name>A0A9P7KT92_9HYPO</name>
<gene>
    <name evidence="5" type="ORF">KAF25_002647</name>
</gene>
<dbReference type="GO" id="GO:0045944">
    <property type="term" value="P:positive regulation of transcription by RNA polymerase II"/>
    <property type="evidence" value="ECO:0007669"/>
    <property type="project" value="TreeGrafter"/>
</dbReference>
<sequence>MLLYTRLAPPKVPKKRSRAAHMANLDVACCRTGCSYCKEKKKKCDEIRPACARCLERGQECVYEAVRPRQRRKRDSIAPCSPFDTNSSSGSDRATHSLDSQITTEWNDDIHDKSSGEDSLDESPTTTQPPRLNTSLVNRAASKQMGISSDWTSTDLPLVSPFESIDFQLPQYDEPKYDVQHIENGEEDVEEIVRRESININIPTTTYASTYAPAYATTSPSLAMIAPVTVPSPRLEFCSPVFSEFSGRTNRRALVDHFCNVLSHLIVFREESGNPFQQLLLPLCHESQPVTNAVYALASAHLEYRGVENDEKSVYFHNKAIQGLARLIQKGAGANRNELLAAIMLLVYYEVLVQKGRSNIVDGHLKGAMTIMSNNGTATDPTGIFLERAFRFYDVIAALSFGTAPLSSAPGTNYLAPFPPLDSGGATSPLNSVDTLLGMATSLWPVIHRLSNLLALKDQLDVAVANEEASKVAVLRSEFETSATAIEAALEEWHPVLPENSILNQNPEELSPEQSTERSRLQSILSNALSYRHSAFVYLYRTIYSYPRRHPLVQRHTHISLTHCVGTVSNTGPMSALLWPLFVAACEATTLSDRDLARQTFIAINRRQGMTNIDRAWTIVQEVWRRADKADMLQQQEEAMMMGVRSGGDLWRRVSADMGVTIVFG</sequence>
<dbReference type="PROSITE" id="PS50048">
    <property type="entry name" value="ZN2_CY6_FUNGAL_2"/>
    <property type="match status" value="1"/>
</dbReference>
<dbReference type="InterPro" id="IPR036864">
    <property type="entry name" value="Zn2-C6_fun-type_DNA-bd_sf"/>
</dbReference>
<comment type="subcellular location">
    <subcellularLocation>
        <location evidence="1">Nucleus</location>
    </subcellularLocation>
</comment>
<dbReference type="GO" id="GO:0005634">
    <property type="term" value="C:nucleus"/>
    <property type="evidence" value="ECO:0007669"/>
    <property type="project" value="UniProtKB-SubCell"/>
</dbReference>
<dbReference type="CDD" id="cd00067">
    <property type="entry name" value="GAL4"/>
    <property type="match status" value="1"/>
</dbReference>
<dbReference type="SUPFAM" id="SSF57701">
    <property type="entry name" value="Zn2/Cys6 DNA-binding domain"/>
    <property type="match status" value="1"/>
</dbReference>
<organism evidence="5 6">
    <name type="scientific">Fusarium avenaceum</name>
    <dbReference type="NCBI Taxonomy" id="40199"/>
    <lineage>
        <taxon>Eukaryota</taxon>
        <taxon>Fungi</taxon>
        <taxon>Dikarya</taxon>
        <taxon>Ascomycota</taxon>
        <taxon>Pezizomycotina</taxon>
        <taxon>Sordariomycetes</taxon>
        <taxon>Hypocreomycetidae</taxon>
        <taxon>Hypocreales</taxon>
        <taxon>Nectriaceae</taxon>
        <taxon>Fusarium</taxon>
        <taxon>Fusarium tricinctum species complex</taxon>
    </lineage>
</organism>
<dbReference type="PROSITE" id="PS00463">
    <property type="entry name" value="ZN2_CY6_FUNGAL_1"/>
    <property type="match status" value="1"/>
</dbReference>
<dbReference type="PANTHER" id="PTHR37534:SF15">
    <property type="entry name" value="ZN(II)2CYS6 TRANSCRIPTION FACTOR (EUROFUNG)"/>
    <property type="match status" value="1"/>
</dbReference>
<dbReference type="PANTHER" id="PTHR37534">
    <property type="entry name" value="TRANSCRIPTIONAL ACTIVATOR PROTEIN UGA3"/>
    <property type="match status" value="1"/>
</dbReference>
<dbReference type="Proteomes" id="UP000782241">
    <property type="component" value="Unassembled WGS sequence"/>
</dbReference>
<protein>
    <recommendedName>
        <fullName evidence="4">Zn(2)-C6 fungal-type domain-containing protein</fullName>
    </recommendedName>
</protein>
<dbReference type="Gene3D" id="4.10.240.10">
    <property type="entry name" value="Zn(2)-C6 fungal-type DNA-binding domain"/>
    <property type="match status" value="1"/>
</dbReference>
<dbReference type="InterPro" id="IPR001138">
    <property type="entry name" value="Zn2Cys6_DnaBD"/>
</dbReference>
<evidence type="ECO:0000256" key="1">
    <source>
        <dbReference type="ARBA" id="ARBA00004123"/>
    </source>
</evidence>
<keyword evidence="2" id="KW-0539">Nucleus</keyword>
<evidence type="ECO:0000313" key="5">
    <source>
        <dbReference type="EMBL" id="KAG5661004.1"/>
    </source>
</evidence>